<evidence type="ECO:0000313" key="1">
    <source>
        <dbReference type="EMBL" id="CAB4191848.1"/>
    </source>
</evidence>
<name>A0A6J5RDU4_9CAUD</name>
<proteinExistence type="predicted"/>
<accession>A0A6J5RDU4</accession>
<reference evidence="1" key="1">
    <citation type="submission" date="2020-05" db="EMBL/GenBank/DDBJ databases">
        <authorList>
            <person name="Chiriac C."/>
            <person name="Salcher M."/>
            <person name="Ghai R."/>
            <person name="Kavagutti S V."/>
        </authorList>
    </citation>
    <scope>NUCLEOTIDE SEQUENCE</scope>
</reference>
<protein>
    <submittedName>
        <fullName evidence="1">Uncharacterized protein</fullName>
    </submittedName>
</protein>
<organism evidence="1">
    <name type="scientific">uncultured Caudovirales phage</name>
    <dbReference type="NCBI Taxonomy" id="2100421"/>
    <lineage>
        <taxon>Viruses</taxon>
        <taxon>Duplodnaviria</taxon>
        <taxon>Heunggongvirae</taxon>
        <taxon>Uroviricota</taxon>
        <taxon>Caudoviricetes</taxon>
        <taxon>Peduoviridae</taxon>
        <taxon>Maltschvirus</taxon>
        <taxon>Maltschvirus maltsch</taxon>
    </lineage>
</organism>
<gene>
    <name evidence="1" type="ORF">UFOVP1229_170</name>
</gene>
<dbReference type="EMBL" id="LR797178">
    <property type="protein sequence ID" value="CAB4191848.1"/>
    <property type="molecule type" value="Genomic_DNA"/>
</dbReference>
<sequence>MLTAECKHGHSFDVKGRCDCGMTESEYHLSDRKPPCVQAVPDNHRSRQNYSCVNSVFHSESWLKRDIAAITERLENGGVPCLT</sequence>